<reference evidence="1 2" key="1">
    <citation type="submission" date="2017-12" db="EMBL/GenBank/DDBJ databases">
        <title>Draft Genome sequences of multiple microbial strains isolated from spacecraft associated surfaces.</title>
        <authorList>
            <person name="Seuylemezian A."/>
            <person name="Vaishampayan P."/>
            <person name="Venkateswaran K."/>
        </authorList>
    </citation>
    <scope>NUCLEOTIDE SEQUENCE [LARGE SCALE GENOMIC DNA]</scope>
    <source>
        <strain evidence="1 2">2P01AA</strain>
    </source>
</reference>
<name>A0A2N0WIA8_9GAMM</name>
<gene>
    <name evidence="1" type="ORF">CW311_04230</name>
</gene>
<protein>
    <submittedName>
        <fullName evidence="1">Uncharacterized protein</fullName>
    </submittedName>
</protein>
<sequence>MTNKPELSLAFVEACITELEAMKGRCNLDEVPFLKLATVSMEIEFRDTGKTISYELDELIEMKAKLLQNDSSLQPVLGGTP</sequence>
<dbReference type="RefSeq" id="WP_101235724.1">
    <property type="nucleotide sequence ID" value="NZ_PISJ01000005.1"/>
</dbReference>
<dbReference type="EMBL" id="PISJ01000005">
    <property type="protein sequence ID" value="PKF35503.1"/>
    <property type="molecule type" value="Genomic_DNA"/>
</dbReference>
<comment type="caution">
    <text evidence="1">The sequence shown here is derived from an EMBL/GenBank/DDBJ whole genome shotgun (WGS) entry which is preliminary data.</text>
</comment>
<dbReference type="Proteomes" id="UP000233553">
    <property type="component" value="Unassembled WGS sequence"/>
</dbReference>
<accession>A0A2N0WIA8</accession>
<proteinExistence type="predicted"/>
<evidence type="ECO:0000313" key="2">
    <source>
        <dbReference type="Proteomes" id="UP000233553"/>
    </source>
</evidence>
<evidence type="ECO:0000313" key="1">
    <source>
        <dbReference type="EMBL" id="PKF35503.1"/>
    </source>
</evidence>
<dbReference type="AlphaFoldDB" id="A0A2N0WIA8"/>
<organism evidence="1 2">
    <name type="scientific">Acinetobacter proteolyticus</name>
    <dbReference type="NCBI Taxonomy" id="1776741"/>
    <lineage>
        <taxon>Bacteria</taxon>
        <taxon>Pseudomonadati</taxon>
        <taxon>Pseudomonadota</taxon>
        <taxon>Gammaproteobacteria</taxon>
        <taxon>Moraxellales</taxon>
        <taxon>Moraxellaceae</taxon>
        <taxon>Acinetobacter</taxon>
    </lineage>
</organism>